<protein>
    <submittedName>
        <fullName evidence="2">Uncharacterized protein</fullName>
    </submittedName>
</protein>
<feature type="compositionally biased region" description="Polar residues" evidence="1">
    <location>
        <begin position="12"/>
        <end position="22"/>
    </location>
</feature>
<proteinExistence type="predicted"/>
<sequence length="149" mass="16038">MFDLPSNRERNNSTAQSISMQALDSRRFDPMISGRTSAFDHVPANRADEFDDSAASQQYKGQDRRTSPRPEASAEFAGPEDKAGCRWQRGGSGGFWIIKAALEAVPEKSEMECGSTVVSGKLNAVDGTPVSKTATSVKLSATRNPIGIL</sequence>
<feature type="compositionally biased region" description="Basic and acidic residues" evidence="1">
    <location>
        <begin position="1"/>
        <end position="11"/>
    </location>
</feature>
<name>A0A835VK79_VANPL</name>
<comment type="caution">
    <text evidence="2">The sequence shown here is derived from an EMBL/GenBank/DDBJ whole genome shotgun (WGS) entry which is preliminary data.</text>
</comment>
<accession>A0A835VK79</accession>
<gene>
    <name evidence="2" type="ORF">HPP92_003736</name>
</gene>
<organism evidence="2 3">
    <name type="scientific">Vanilla planifolia</name>
    <name type="common">Vanilla</name>
    <dbReference type="NCBI Taxonomy" id="51239"/>
    <lineage>
        <taxon>Eukaryota</taxon>
        <taxon>Viridiplantae</taxon>
        <taxon>Streptophyta</taxon>
        <taxon>Embryophyta</taxon>
        <taxon>Tracheophyta</taxon>
        <taxon>Spermatophyta</taxon>
        <taxon>Magnoliopsida</taxon>
        <taxon>Liliopsida</taxon>
        <taxon>Asparagales</taxon>
        <taxon>Orchidaceae</taxon>
        <taxon>Vanilloideae</taxon>
        <taxon>Vanilleae</taxon>
        <taxon>Vanilla</taxon>
    </lineage>
</organism>
<reference evidence="2 3" key="1">
    <citation type="journal article" date="2020" name="Nat. Food">
        <title>A phased Vanilla planifolia genome enables genetic improvement of flavour and production.</title>
        <authorList>
            <person name="Hasing T."/>
            <person name="Tang H."/>
            <person name="Brym M."/>
            <person name="Khazi F."/>
            <person name="Huang T."/>
            <person name="Chambers A.H."/>
        </authorList>
    </citation>
    <scope>NUCLEOTIDE SEQUENCE [LARGE SCALE GENOMIC DNA]</scope>
    <source>
        <tissue evidence="2">Leaf</tissue>
    </source>
</reference>
<dbReference type="AlphaFoldDB" id="A0A835VK79"/>
<evidence type="ECO:0000256" key="1">
    <source>
        <dbReference type="SAM" id="MobiDB-lite"/>
    </source>
</evidence>
<evidence type="ECO:0000313" key="2">
    <source>
        <dbReference type="EMBL" id="KAG0503664.1"/>
    </source>
</evidence>
<feature type="region of interest" description="Disordered" evidence="1">
    <location>
        <begin position="1"/>
        <end position="84"/>
    </location>
</feature>
<dbReference type="Proteomes" id="UP000639772">
    <property type="component" value="Chromosome 1"/>
</dbReference>
<dbReference type="EMBL" id="JADCNM010000001">
    <property type="protein sequence ID" value="KAG0503664.1"/>
    <property type="molecule type" value="Genomic_DNA"/>
</dbReference>
<evidence type="ECO:0000313" key="3">
    <source>
        <dbReference type="Proteomes" id="UP000639772"/>
    </source>
</evidence>